<protein>
    <submittedName>
        <fullName evidence="6">Uncharacterized protein</fullName>
    </submittedName>
</protein>
<dbReference type="GO" id="GO:0022857">
    <property type="term" value="F:transmembrane transporter activity"/>
    <property type="evidence" value="ECO:0007669"/>
    <property type="project" value="TreeGrafter"/>
</dbReference>
<evidence type="ECO:0000256" key="1">
    <source>
        <dbReference type="ARBA" id="ARBA00004141"/>
    </source>
</evidence>
<dbReference type="EMBL" id="JASNWA010000010">
    <property type="protein sequence ID" value="KAK3168514.1"/>
    <property type="molecule type" value="Genomic_DNA"/>
</dbReference>
<dbReference type="InterPro" id="IPR036259">
    <property type="entry name" value="MFS_trans_sf"/>
</dbReference>
<evidence type="ECO:0000313" key="7">
    <source>
        <dbReference type="Proteomes" id="UP001276659"/>
    </source>
</evidence>
<comment type="caution">
    <text evidence="6">The sequence shown here is derived from an EMBL/GenBank/DDBJ whole genome shotgun (WGS) entry which is preliminary data.</text>
</comment>
<sequence length="218" mass="23122">MTRRSIPQMPIYFQAVKEVSASKSGILVLPTVVALTISLLFSGSAMSIVGYYTPFMVLTSILTPIATGLLTTLEVDAVLARLICYHALFGFGCGIGYQGPQSAAQTVLSPHDAAIGIALMQFANSFGPAVFVSVAQTIFTGRLVADLEAYVPRLNASSLVKMGLADLKEHVGPENLAGALLGYDRALMQTFYLGVGLICLSLVGSAGMEWRSVKQKKV</sequence>
<dbReference type="PANTHER" id="PTHR23501:SF199">
    <property type="entry name" value="MFS EFFLUX TRANSPORTER INPD-RELATED"/>
    <property type="match status" value="1"/>
</dbReference>
<evidence type="ECO:0000256" key="5">
    <source>
        <dbReference type="SAM" id="Phobius"/>
    </source>
</evidence>
<dbReference type="GO" id="GO:0005886">
    <property type="term" value="C:plasma membrane"/>
    <property type="evidence" value="ECO:0007669"/>
    <property type="project" value="TreeGrafter"/>
</dbReference>
<dbReference type="PANTHER" id="PTHR23501">
    <property type="entry name" value="MAJOR FACILITATOR SUPERFAMILY"/>
    <property type="match status" value="1"/>
</dbReference>
<reference evidence="6" key="1">
    <citation type="submission" date="2022-11" db="EMBL/GenBank/DDBJ databases">
        <title>Chromosomal genome sequence assembly and mating type (MAT) locus characterization of the leprose asexual lichenized fungus Lepraria neglecta (Nyl.) Erichsen.</title>
        <authorList>
            <person name="Allen J.L."/>
            <person name="Pfeffer B."/>
        </authorList>
    </citation>
    <scope>NUCLEOTIDE SEQUENCE</scope>
    <source>
        <strain evidence="6">Allen 5258</strain>
    </source>
</reference>
<organism evidence="6 7">
    <name type="scientific">Lepraria neglecta</name>
    <dbReference type="NCBI Taxonomy" id="209136"/>
    <lineage>
        <taxon>Eukaryota</taxon>
        <taxon>Fungi</taxon>
        <taxon>Dikarya</taxon>
        <taxon>Ascomycota</taxon>
        <taxon>Pezizomycotina</taxon>
        <taxon>Lecanoromycetes</taxon>
        <taxon>OSLEUM clade</taxon>
        <taxon>Lecanoromycetidae</taxon>
        <taxon>Lecanorales</taxon>
        <taxon>Lecanorineae</taxon>
        <taxon>Stereocaulaceae</taxon>
        <taxon>Lepraria</taxon>
    </lineage>
</organism>
<keyword evidence="3 5" id="KW-1133">Transmembrane helix</keyword>
<dbReference type="Proteomes" id="UP001276659">
    <property type="component" value="Unassembled WGS sequence"/>
</dbReference>
<dbReference type="SUPFAM" id="SSF103473">
    <property type="entry name" value="MFS general substrate transporter"/>
    <property type="match status" value="1"/>
</dbReference>
<evidence type="ECO:0000313" key="6">
    <source>
        <dbReference type="EMBL" id="KAK3168514.1"/>
    </source>
</evidence>
<keyword evidence="7" id="KW-1185">Reference proteome</keyword>
<feature type="transmembrane region" description="Helical" evidence="5">
    <location>
        <begin position="78"/>
        <end position="97"/>
    </location>
</feature>
<evidence type="ECO:0000256" key="4">
    <source>
        <dbReference type="ARBA" id="ARBA00023136"/>
    </source>
</evidence>
<dbReference type="AlphaFoldDB" id="A0AAD9YYV7"/>
<name>A0AAD9YYV7_9LECA</name>
<evidence type="ECO:0000256" key="3">
    <source>
        <dbReference type="ARBA" id="ARBA00022989"/>
    </source>
</evidence>
<feature type="transmembrane region" description="Helical" evidence="5">
    <location>
        <begin position="51"/>
        <end position="71"/>
    </location>
</feature>
<keyword evidence="2 5" id="KW-0812">Transmembrane</keyword>
<proteinExistence type="predicted"/>
<comment type="subcellular location">
    <subcellularLocation>
        <location evidence="1">Membrane</location>
        <topology evidence="1">Multi-pass membrane protein</topology>
    </subcellularLocation>
</comment>
<keyword evidence="4 5" id="KW-0472">Membrane</keyword>
<evidence type="ECO:0000256" key="2">
    <source>
        <dbReference type="ARBA" id="ARBA00022692"/>
    </source>
</evidence>
<feature type="transmembrane region" description="Helical" evidence="5">
    <location>
        <begin position="190"/>
        <end position="208"/>
    </location>
</feature>
<accession>A0AAD9YYV7</accession>
<dbReference type="Gene3D" id="1.20.1250.20">
    <property type="entry name" value="MFS general substrate transporter like domains"/>
    <property type="match status" value="1"/>
</dbReference>
<feature type="transmembrane region" description="Helical" evidence="5">
    <location>
        <begin position="26"/>
        <end position="45"/>
    </location>
</feature>
<gene>
    <name evidence="6" type="ORF">OEA41_004962</name>
</gene>